<dbReference type="EMBL" id="CP022098">
    <property type="protein sequence ID" value="ATB40631.1"/>
    <property type="molecule type" value="Genomic_DNA"/>
</dbReference>
<sequence length="181" mass="20429">MPDGRVIHDWKPLEDFDLTTFQYTTRAMSSNRGSVRVSSTGLDEYCEGRRIQCQEDCLASSRPVWVGHWRYDAIKIQPWREARKWWCPEHCMKQADMCKRRMGKWAEEYAAEFNAIEPAVDWIKNHREEILAGSVIVIAGVAFVAAVAASGGGVLILMPIVLVAKNPSALPTTPHIAEATW</sequence>
<gene>
    <name evidence="2" type="ORF">CYFUS_006082</name>
</gene>
<accession>A0A250JB37</accession>
<reference evidence="2 3" key="1">
    <citation type="submission" date="2017-06" db="EMBL/GenBank/DDBJ databases">
        <title>Sequencing and comparative analysis of myxobacterial genomes.</title>
        <authorList>
            <person name="Rupp O."/>
            <person name="Goesmann A."/>
            <person name="Sogaard-Andersen L."/>
        </authorList>
    </citation>
    <scope>NUCLEOTIDE SEQUENCE [LARGE SCALE GENOMIC DNA]</scope>
    <source>
        <strain evidence="2 3">DSM 52655</strain>
    </source>
</reference>
<name>A0A250JB37_9BACT</name>
<keyword evidence="1" id="KW-0472">Membrane</keyword>
<keyword evidence="1" id="KW-1133">Transmembrane helix</keyword>
<proteinExistence type="predicted"/>
<evidence type="ECO:0000256" key="1">
    <source>
        <dbReference type="SAM" id="Phobius"/>
    </source>
</evidence>
<organism evidence="2 3">
    <name type="scientific">Cystobacter fuscus</name>
    <dbReference type="NCBI Taxonomy" id="43"/>
    <lineage>
        <taxon>Bacteria</taxon>
        <taxon>Pseudomonadati</taxon>
        <taxon>Myxococcota</taxon>
        <taxon>Myxococcia</taxon>
        <taxon>Myxococcales</taxon>
        <taxon>Cystobacterineae</taxon>
        <taxon>Archangiaceae</taxon>
        <taxon>Cystobacter</taxon>
    </lineage>
</organism>
<evidence type="ECO:0000313" key="3">
    <source>
        <dbReference type="Proteomes" id="UP000217257"/>
    </source>
</evidence>
<dbReference type="AlphaFoldDB" id="A0A250JB37"/>
<dbReference type="KEGG" id="cfus:CYFUS_006082"/>
<dbReference type="Proteomes" id="UP000217257">
    <property type="component" value="Chromosome"/>
</dbReference>
<feature type="transmembrane region" description="Helical" evidence="1">
    <location>
        <begin position="131"/>
        <end position="164"/>
    </location>
</feature>
<evidence type="ECO:0000313" key="2">
    <source>
        <dbReference type="EMBL" id="ATB40631.1"/>
    </source>
</evidence>
<keyword evidence="1" id="KW-0812">Transmembrane</keyword>
<protein>
    <submittedName>
        <fullName evidence="2">Uncharacterized protein</fullName>
    </submittedName>
</protein>